<dbReference type="Pfam" id="PF24621">
    <property type="entry name" value="DHQS_C"/>
    <property type="match status" value="1"/>
</dbReference>
<evidence type="ECO:0000259" key="1">
    <source>
        <dbReference type="Pfam" id="PF24621"/>
    </source>
</evidence>
<comment type="caution">
    <text evidence="2">The sequence shown here is derived from an EMBL/GenBank/DDBJ whole genome shotgun (WGS) entry which is preliminary data.</text>
</comment>
<gene>
    <name evidence="2" type="ORF">S06H3_65666</name>
</gene>
<proteinExistence type="predicted"/>
<dbReference type="InterPro" id="IPR056179">
    <property type="entry name" value="DHQS_C"/>
</dbReference>
<organism evidence="2">
    <name type="scientific">marine sediment metagenome</name>
    <dbReference type="NCBI Taxonomy" id="412755"/>
    <lineage>
        <taxon>unclassified sequences</taxon>
        <taxon>metagenomes</taxon>
        <taxon>ecological metagenomes</taxon>
    </lineage>
</organism>
<dbReference type="SUPFAM" id="SSF56796">
    <property type="entry name" value="Dehydroquinate synthase-like"/>
    <property type="match status" value="1"/>
</dbReference>
<dbReference type="AlphaFoldDB" id="X1QRM3"/>
<dbReference type="EMBL" id="BARV01044321">
    <property type="protein sequence ID" value="GAI70898.1"/>
    <property type="molecule type" value="Genomic_DNA"/>
</dbReference>
<feature type="domain" description="3-dehydroquinate synthase C-terminal" evidence="1">
    <location>
        <begin position="2"/>
        <end position="42"/>
    </location>
</feature>
<sequence length="54" mass="6083">SGYERFLHGEAVAIGMMGSAMLSQKLGLLPQDIVKRQEGIIQIVWPAHHLRRGW</sequence>
<name>X1QRM3_9ZZZZ</name>
<dbReference type="Gene3D" id="1.20.1090.10">
    <property type="entry name" value="Dehydroquinate synthase-like - alpha domain"/>
    <property type="match status" value="1"/>
</dbReference>
<accession>X1QRM3</accession>
<evidence type="ECO:0000313" key="2">
    <source>
        <dbReference type="EMBL" id="GAI70898.1"/>
    </source>
</evidence>
<protein>
    <recommendedName>
        <fullName evidence="1">3-dehydroquinate synthase C-terminal domain-containing protein</fullName>
    </recommendedName>
</protein>
<reference evidence="2" key="1">
    <citation type="journal article" date="2014" name="Front. Microbiol.">
        <title>High frequency of phylogenetically diverse reductive dehalogenase-homologous genes in deep subseafloor sedimentary metagenomes.</title>
        <authorList>
            <person name="Kawai M."/>
            <person name="Futagami T."/>
            <person name="Toyoda A."/>
            <person name="Takaki Y."/>
            <person name="Nishi S."/>
            <person name="Hori S."/>
            <person name="Arai W."/>
            <person name="Tsubouchi T."/>
            <person name="Morono Y."/>
            <person name="Uchiyama I."/>
            <person name="Ito T."/>
            <person name="Fujiyama A."/>
            <person name="Inagaki F."/>
            <person name="Takami H."/>
        </authorList>
    </citation>
    <scope>NUCLEOTIDE SEQUENCE</scope>
    <source>
        <strain evidence="2">Expedition CK06-06</strain>
    </source>
</reference>
<feature type="non-terminal residue" evidence="2">
    <location>
        <position position="1"/>
    </location>
</feature>